<proteinExistence type="predicted"/>
<dbReference type="PANTHER" id="PTHR44329:SF288">
    <property type="entry name" value="MITOGEN-ACTIVATED PROTEIN KINASE KINASE KINASE 20"/>
    <property type="match status" value="1"/>
</dbReference>
<keyword evidence="3 6" id="KW-0418">Kinase</keyword>
<dbReference type="Pfam" id="PF13385">
    <property type="entry name" value="Laminin_G_3"/>
    <property type="match status" value="1"/>
</dbReference>
<evidence type="ECO:0000256" key="2">
    <source>
        <dbReference type="ARBA" id="ARBA00022741"/>
    </source>
</evidence>
<evidence type="ECO:0000256" key="3">
    <source>
        <dbReference type="ARBA" id="ARBA00022777"/>
    </source>
</evidence>
<dbReference type="PANTHER" id="PTHR44329">
    <property type="entry name" value="SERINE/THREONINE-PROTEIN KINASE TNNI3K-RELATED"/>
    <property type="match status" value="1"/>
</dbReference>
<dbReference type="Proteomes" id="UP000077266">
    <property type="component" value="Unassembled WGS sequence"/>
</dbReference>
<dbReference type="InterPro" id="IPR051681">
    <property type="entry name" value="Ser/Thr_Kinases-Pseudokinases"/>
</dbReference>
<dbReference type="EMBL" id="KV425947">
    <property type="protein sequence ID" value="KZV96139.1"/>
    <property type="molecule type" value="Genomic_DNA"/>
</dbReference>
<dbReference type="AlphaFoldDB" id="A0A166AXZ2"/>
<dbReference type="SUPFAM" id="SSF49899">
    <property type="entry name" value="Concanavalin A-like lectins/glucanases"/>
    <property type="match status" value="1"/>
</dbReference>
<dbReference type="Pfam" id="PF07714">
    <property type="entry name" value="PK_Tyr_Ser-Thr"/>
    <property type="match status" value="1"/>
</dbReference>
<protein>
    <submittedName>
        <fullName evidence="6">Kinase-like protein</fullName>
    </submittedName>
</protein>
<evidence type="ECO:0000256" key="1">
    <source>
        <dbReference type="ARBA" id="ARBA00022679"/>
    </source>
</evidence>
<keyword evidence="1" id="KW-0808">Transferase</keyword>
<keyword evidence="4" id="KW-0067">ATP-binding</keyword>
<dbReference type="InterPro" id="IPR008271">
    <property type="entry name" value="Ser/Thr_kinase_AS"/>
</dbReference>
<dbReference type="Gene3D" id="1.10.510.10">
    <property type="entry name" value="Transferase(Phosphotransferase) domain 1"/>
    <property type="match status" value="1"/>
</dbReference>
<dbReference type="InParanoid" id="A0A166AXZ2"/>
<reference evidence="6 7" key="1">
    <citation type="journal article" date="2016" name="Mol. Biol. Evol.">
        <title>Comparative Genomics of Early-Diverging Mushroom-Forming Fungi Provides Insights into the Origins of Lignocellulose Decay Capabilities.</title>
        <authorList>
            <person name="Nagy L.G."/>
            <person name="Riley R."/>
            <person name="Tritt A."/>
            <person name="Adam C."/>
            <person name="Daum C."/>
            <person name="Floudas D."/>
            <person name="Sun H."/>
            <person name="Yadav J.S."/>
            <person name="Pangilinan J."/>
            <person name="Larsson K.H."/>
            <person name="Matsuura K."/>
            <person name="Barry K."/>
            <person name="Labutti K."/>
            <person name="Kuo R."/>
            <person name="Ohm R.A."/>
            <person name="Bhattacharya S.S."/>
            <person name="Shirouzu T."/>
            <person name="Yoshinaga Y."/>
            <person name="Martin F.M."/>
            <person name="Grigoriev I.V."/>
            <person name="Hibbett D.S."/>
        </authorList>
    </citation>
    <scope>NUCLEOTIDE SEQUENCE [LARGE SCALE GENOMIC DNA]</scope>
    <source>
        <strain evidence="6 7">HHB12029</strain>
    </source>
</reference>
<dbReference type="InterPro" id="IPR013320">
    <property type="entry name" value="ConA-like_dom_sf"/>
</dbReference>
<dbReference type="OrthoDB" id="1668230at2759"/>
<dbReference type="SUPFAM" id="SSF56112">
    <property type="entry name" value="Protein kinase-like (PK-like)"/>
    <property type="match status" value="1"/>
</dbReference>
<dbReference type="SMART" id="SM00220">
    <property type="entry name" value="S_TKc"/>
    <property type="match status" value="1"/>
</dbReference>
<dbReference type="InterPro" id="IPR011009">
    <property type="entry name" value="Kinase-like_dom_sf"/>
</dbReference>
<name>A0A166AXZ2_EXIGL</name>
<keyword evidence="7" id="KW-1185">Reference proteome</keyword>
<evidence type="ECO:0000313" key="7">
    <source>
        <dbReference type="Proteomes" id="UP000077266"/>
    </source>
</evidence>
<dbReference type="Gene3D" id="2.60.120.200">
    <property type="match status" value="1"/>
</dbReference>
<dbReference type="PROSITE" id="PS00108">
    <property type="entry name" value="PROTEIN_KINASE_ST"/>
    <property type="match status" value="1"/>
</dbReference>
<gene>
    <name evidence="6" type="ORF">EXIGLDRAFT_765664</name>
</gene>
<evidence type="ECO:0000313" key="6">
    <source>
        <dbReference type="EMBL" id="KZV96139.1"/>
    </source>
</evidence>
<evidence type="ECO:0000256" key="4">
    <source>
        <dbReference type="ARBA" id="ARBA00022840"/>
    </source>
</evidence>
<dbReference type="STRING" id="1314781.A0A166AXZ2"/>
<accession>A0A166AXZ2</accession>
<dbReference type="InterPro" id="IPR001245">
    <property type="entry name" value="Ser-Thr/Tyr_kinase_cat_dom"/>
</dbReference>
<dbReference type="GO" id="GO:0004674">
    <property type="term" value="F:protein serine/threonine kinase activity"/>
    <property type="evidence" value="ECO:0007669"/>
    <property type="project" value="TreeGrafter"/>
</dbReference>
<dbReference type="InterPro" id="IPR000719">
    <property type="entry name" value="Prot_kinase_dom"/>
</dbReference>
<dbReference type="GO" id="GO:0005524">
    <property type="term" value="F:ATP binding"/>
    <property type="evidence" value="ECO:0007669"/>
    <property type="project" value="UniProtKB-KW"/>
</dbReference>
<keyword evidence="2" id="KW-0547">Nucleotide-binding</keyword>
<organism evidence="6 7">
    <name type="scientific">Exidia glandulosa HHB12029</name>
    <dbReference type="NCBI Taxonomy" id="1314781"/>
    <lineage>
        <taxon>Eukaryota</taxon>
        <taxon>Fungi</taxon>
        <taxon>Dikarya</taxon>
        <taxon>Basidiomycota</taxon>
        <taxon>Agaricomycotina</taxon>
        <taxon>Agaricomycetes</taxon>
        <taxon>Auriculariales</taxon>
        <taxon>Exidiaceae</taxon>
        <taxon>Exidia</taxon>
    </lineage>
</organism>
<evidence type="ECO:0000259" key="5">
    <source>
        <dbReference type="PROSITE" id="PS50011"/>
    </source>
</evidence>
<dbReference type="PROSITE" id="PS50011">
    <property type="entry name" value="PROTEIN_KINASE_DOM"/>
    <property type="match status" value="1"/>
</dbReference>
<sequence length="613" mass="68073">MKAAINIQAWQAQDKEDRRADTQELRQLLERSLVNENTIIRTLQLGQDQLIDAMQALHRRMEEFTVGTVERRFAETGLAVLQRASGSKPGKRPDWEISAFDLDWDETPIDSGGFGTVHRGLWGKTEVAIKFLPAETRMEVLRNEVGIWRKLNHPHIHRFLKCSIVSNPPLIVSELCANGNAVNFLKKRPYTNRPRLVFQIAEGMRYLHSEGVLHGDLKASNVLIDQGGNALITDFGLSSIYLDISSQSRRTVVLSTAAERWKPPEALQGGQLTPKVDVYAWSMTAYEIFTGKVPFGHVFDVFTHVVTRRQTLTRPSSVEAPCLTNDLWAVMHTASAWEPNSRPLFATIVQTLAPLKRTPSPLMAPIQSRQQLSRASYGSTPPPAASPSPYTALFTPIFHFSGRFSSWTGHVVDTMAYVESPVPELDLRRPFAITAWARRGGIRVGAPVPAQSRCMLSLESGADQKTSLVSIGLAPGNGPICASLRPRRSDVDYSVLVKGSTAMPSYAIPRADWLLMMWVHVAMVRTETEVQLYVNGVHEESADLPPIDNRPNIRIVLGRGLHNGQMGHQWDGMVENVKVFQAALSPDDIVDEVRTSKPSLEGSAYLAQPFALP</sequence>
<feature type="domain" description="Protein kinase" evidence="5">
    <location>
        <begin position="103"/>
        <end position="363"/>
    </location>
</feature>